<dbReference type="GO" id="GO:0005886">
    <property type="term" value="C:plasma membrane"/>
    <property type="evidence" value="ECO:0007669"/>
    <property type="project" value="TreeGrafter"/>
</dbReference>
<keyword evidence="7" id="KW-0829">Tyrosine-protein kinase</keyword>
<dbReference type="GO" id="GO:0042802">
    <property type="term" value="F:identical protein binding"/>
    <property type="evidence" value="ECO:0007669"/>
    <property type="project" value="UniProtKB-ARBA"/>
</dbReference>
<evidence type="ECO:0000313" key="11">
    <source>
        <dbReference type="Proteomes" id="UP000246635"/>
    </source>
</evidence>
<dbReference type="InterPro" id="IPR027417">
    <property type="entry name" value="P-loop_NTPase"/>
</dbReference>
<evidence type="ECO:0000256" key="4">
    <source>
        <dbReference type="ARBA" id="ARBA00022741"/>
    </source>
</evidence>
<dbReference type="InterPro" id="IPR025669">
    <property type="entry name" value="AAA_dom"/>
</dbReference>
<keyword evidence="5" id="KW-0418">Kinase</keyword>
<evidence type="ECO:0000256" key="3">
    <source>
        <dbReference type="ARBA" id="ARBA00022679"/>
    </source>
</evidence>
<comment type="catalytic activity">
    <reaction evidence="8">
        <text>L-tyrosyl-[protein] + ATP = O-phospho-L-tyrosyl-[protein] + ADP + H(+)</text>
        <dbReference type="Rhea" id="RHEA:10596"/>
        <dbReference type="Rhea" id="RHEA-COMP:10136"/>
        <dbReference type="Rhea" id="RHEA-COMP:20101"/>
        <dbReference type="ChEBI" id="CHEBI:15378"/>
        <dbReference type="ChEBI" id="CHEBI:30616"/>
        <dbReference type="ChEBI" id="CHEBI:46858"/>
        <dbReference type="ChEBI" id="CHEBI:61978"/>
        <dbReference type="ChEBI" id="CHEBI:456216"/>
        <dbReference type="EC" id="2.7.10.2"/>
    </reaction>
</comment>
<dbReference type="SUPFAM" id="SSF52540">
    <property type="entry name" value="P-loop containing nucleoside triphosphate hydrolases"/>
    <property type="match status" value="1"/>
</dbReference>
<dbReference type="CDD" id="cd05387">
    <property type="entry name" value="BY-kinase"/>
    <property type="match status" value="1"/>
</dbReference>
<evidence type="ECO:0000256" key="1">
    <source>
        <dbReference type="ARBA" id="ARBA00007316"/>
    </source>
</evidence>
<keyword evidence="11" id="KW-1185">Reference proteome</keyword>
<dbReference type="EMBL" id="QGTQ01000001">
    <property type="protein sequence ID" value="PWW08484.1"/>
    <property type="molecule type" value="Genomic_DNA"/>
</dbReference>
<dbReference type="EC" id="2.7.10.2" evidence="2"/>
<name>A0A2V2Z094_9BACL</name>
<keyword evidence="4" id="KW-0547">Nucleotide-binding</keyword>
<evidence type="ECO:0000256" key="2">
    <source>
        <dbReference type="ARBA" id="ARBA00011903"/>
    </source>
</evidence>
<accession>A0A2V2Z094</accession>
<dbReference type="FunFam" id="3.40.50.300:FF:000527">
    <property type="entry name" value="Tyrosine-protein kinase etk"/>
    <property type="match status" value="1"/>
</dbReference>
<dbReference type="InterPro" id="IPR005702">
    <property type="entry name" value="Wzc-like_C"/>
</dbReference>
<dbReference type="AlphaFoldDB" id="A0A2V2Z094"/>
<protein>
    <recommendedName>
        <fullName evidence="2">non-specific protein-tyrosine kinase</fullName>
        <ecNumber evidence="2">2.7.10.2</ecNumber>
    </recommendedName>
</protein>
<dbReference type="Gene3D" id="3.40.50.300">
    <property type="entry name" value="P-loop containing nucleotide triphosphate hydrolases"/>
    <property type="match status" value="1"/>
</dbReference>
<comment type="caution">
    <text evidence="10">The sequence shown here is derived from an EMBL/GenBank/DDBJ whole genome shotgun (WGS) entry which is preliminary data.</text>
</comment>
<evidence type="ECO:0000259" key="9">
    <source>
        <dbReference type="Pfam" id="PF13614"/>
    </source>
</evidence>
<dbReference type="PANTHER" id="PTHR32309">
    <property type="entry name" value="TYROSINE-PROTEIN KINASE"/>
    <property type="match status" value="1"/>
</dbReference>
<evidence type="ECO:0000313" key="10">
    <source>
        <dbReference type="EMBL" id="PWW08484.1"/>
    </source>
</evidence>
<feature type="domain" description="AAA" evidence="9">
    <location>
        <begin position="55"/>
        <end position="196"/>
    </location>
</feature>
<dbReference type="GO" id="GO:0005524">
    <property type="term" value="F:ATP binding"/>
    <property type="evidence" value="ECO:0007669"/>
    <property type="project" value="UniProtKB-KW"/>
</dbReference>
<evidence type="ECO:0000256" key="6">
    <source>
        <dbReference type="ARBA" id="ARBA00022840"/>
    </source>
</evidence>
<evidence type="ECO:0000256" key="8">
    <source>
        <dbReference type="ARBA" id="ARBA00051245"/>
    </source>
</evidence>
<dbReference type="Pfam" id="PF13614">
    <property type="entry name" value="AAA_31"/>
    <property type="match status" value="1"/>
</dbReference>
<dbReference type="GO" id="GO:0004715">
    <property type="term" value="F:non-membrane spanning protein tyrosine kinase activity"/>
    <property type="evidence" value="ECO:0007669"/>
    <property type="project" value="UniProtKB-EC"/>
</dbReference>
<dbReference type="InterPro" id="IPR050445">
    <property type="entry name" value="Bact_polysacc_biosynth/exp"/>
</dbReference>
<keyword evidence="6" id="KW-0067">ATP-binding</keyword>
<organism evidence="10 11">
    <name type="scientific">Paenibacillus cellulosilyticus</name>
    <dbReference type="NCBI Taxonomy" id="375489"/>
    <lineage>
        <taxon>Bacteria</taxon>
        <taxon>Bacillati</taxon>
        <taxon>Bacillota</taxon>
        <taxon>Bacilli</taxon>
        <taxon>Bacillales</taxon>
        <taxon>Paenibacillaceae</taxon>
        <taxon>Paenibacillus</taxon>
    </lineage>
</organism>
<gene>
    <name evidence="10" type="ORF">DFQ01_101207</name>
</gene>
<reference evidence="10 11" key="1">
    <citation type="submission" date="2018-05" db="EMBL/GenBank/DDBJ databases">
        <title>Genomic Encyclopedia of Type Strains, Phase III (KMG-III): the genomes of soil and plant-associated and newly described type strains.</title>
        <authorList>
            <person name="Whitman W."/>
        </authorList>
    </citation>
    <scope>NUCLEOTIDE SEQUENCE [LARGE SCALE GENOMIC DNA]</scope>
    <source>
        <strain evidence="10 11">CECT 5696</strain>
    </source>
</reference>
<dbReference type="Proteomes" id="UP000246635">
    <property type="component" value="Unassembled WGS sequence"/>
</dbReference>
<evidence type="ECO:0000256" key="5">
    <source>
        <dbReference type="ARBA" id="ARBA00022777"/>
    </source>
</evidence>
<proteinExistence type="inferred from homology"/>
<evidence type="ECO:0000256" key="7">
    <source>
        <dbReference type="ARBA" id="ARBA00023137"/>
    </source>
</evidence>
<dbReference type="NCBIfam" id="TIGR01007">
    <property type="entry name" value="eps_fam"/>
    <property type="match status" value="1"/>
</dbReference>
<dbReference type="PANTHER" id="PTHR32309:SF13">
    <property type="entry name" value="FERRIC ENTEROBACTIN TRANSPORT PROTEIN FEPE"/>
    <property type="match status" value="1"/>
</dbReference>
<sequence>MYCQEYHGKQGILSMSQSVNNRRPLITLANPRSPISEAYRTLRTNIDFSSIDEAMQVIVVTSAGPGEGKSTTISNLAITFAQSERRVLLIDADMRKPTMHHTFRASNRVGLSSLLSRRSEMQEVIQETNVSDLFIVTAGPIPPNPAEMLSSKRMSELLDSLKKHFDIILIDTPPILAVTDAQLIASKSDGVILVMDHGTVKRDAALKAKAGLDTVNAKILGVVMNNVKRNKSSQGYYYYYGNGNES</sequence>
<comment type="similarity">
    <text evidence="1">Belongs to the CpsD/CapB family.</text>
</comment>
<keyword evidence="3" id="KW-0808">Transferase</keyword>